<dbReference type="InterPro" id="IPR018541">
    <property type="entry name" value="Ftsk_gamma"/>
</dbReference>
<evidence type="ECO:0000313" key="3">
    <source>
        <dbReference type="EMBL" id="OGZ71625.1"/>
    </source>
</evidence>
<feature type="domain" description="FtsK gamma" evidence="2">
    <location>
        <begin position="23"/>
        <end position="88"/>
    </location>
</feature>
<dbReference type="PANTHER" id="PTHR22683:SF41">
    <property type="entry name" value="DNA TRANSLOCASE FTSK"/>
    <property type="match status" value="1"/>
</dbReference>
<dbReference type="InterPro" id="IPR036390">
    <property type="entry name" value="WH_DNA-bd_sf"/>
</dbReference>
<proteinExistence type="predicted"/>
<feature type="region of interest" description="Disordered" evidence="1">
    <location>
        <begin position="1"/>
        <end position="23"/>
    </location>
</feature>
<evidence type="ECO:0000256" key="1">
    <source>
        <dbReference type="SAM" id="MobiDB-lite"/>
    </source>
</evidence>
<sequence length="115" mass="12916">MLTQSLKESLEQSEQKEGEVFFSGDDDPLFEDVKRIVLETKKASASFLQRRLRIGYSRAARLIDMLEEKGIVGPADGAKPRDVFANKADIQFGPSKEPSGLDESEEPKNSEWQKV</sequence>
<dbReference type="SUPFAM" id="SSF46785">
    <property type="entry name" value="Winged helix' DNA-binding domain"/>
    <property type="match status" value="1"/>
</dbReference>
<accession>A0A1G2IA90</accession>
<dbReference type="InterPro" id="IPR036388">
    <property type="entry name" value="WH-like_DNA-bd_sf"/>
</dbReference>
<gene>
    <name evidence="3" type="ORF">A2904_01390</name>
</gene>
<dbReference type="Gene3D" id="1.10.10.10">
    <property type="entry name" value="Winged helix-like DNA-binding domain superfamily/Winged helix DNA-binding domain"/>
    <property type="match status" value="1"/>
</dbReference>
<comment type="caution">
    <text evidence="3">The sequence shown here is derived from an EMBL/GenBank/DDBJ whole genome shotgun (WGS) entry which is preliminary data.</text>
</comment>
<organism evidence="3 4">
    <name type="scientific">Candidatus Staskawiczbacteria bacterium RIFCSPLOWO2_01_FULL_33_9</name>
    <dbReference type="NCBI Taxonomy" id="1802211"/>
    <lineage>
        <taxon>Bacteria</taxon>
        <taxon>Candidatus Staskawicziibacteriota</taxon>
    </lineage>
</organism>
<reference evidence="3 4" key="1">
    <citation type="journal article" date="2016" name="Nat. Commun.">
        <title>Thousands of microbial genomes shed light on interconnected biogeochemical processes in an aquifer system.</title>
        <authorList>
            <person name="Anantharaman K."/>
            <person name="Brown C.T."/>
            <person name="Hug L.A."/>
            <person name="Sharon I."/>
            <person name="Castelle C.J."/>
            <person name="Probst A.J."/>
            <person name="Thomas B.C."/>
            <person name="Singh A."/>
            <person name="Wilkins M.J."/>
            <person name="Karaoz U."/>
            <person name="Brodie E.L."/>
            <person name="Williams K.H."/>
            <person name="Hubbard S.S."/>
            <person name="Banfield J.F."/>
        </authorList>
    </citation>
    <scope>NUCLEOTIDE SEQUENCE [LARGE SCALE GENOMIC DNA]</scope>
</reference>
<dbReference type="Proteomes" id="UP000176308">
    <property type="component" value="Unassembled WGS sequence"/>
</dbReference>
<dbReference type="Pfam" id="PF09397">
    <property type="entry name" value="FtsK_gamma"/>
    <property type="match status" value="1"/>
</dbReference>
<feature type="compositionally biased region" description="Basic and acidic residues" evidence="1">
    <location>
        <begin position="106"/>
        <end position="115"/>
    </location>
</feature>
<evidence type="ECO:0000259" key="2">
    <source>
        <dbReference type="SMART" id="SM00843"/>
    </source>
</evidence>
<dbReference type="InterPro" id="IPR050206">
    <property type="entry name" value="FtsK/SpoIIIE/SftA"/>
</dbReference>
<feature type="region of interest" description="Disordered" evidence="1">
    <location>
        <begin position="91"/>
        <end position="115"/>
    </location>
</feature>
<dbReference type="EMBL" id="MHOX01000003">
    <property type="protein sequence ID" value="OGZ71625.1"/>
    <property type="molecule type" value="Genomic_DNA"/>
</dbReference>
<dbReference type="SMART" id="SM00843">
    <property type="entry name" value="Ftsk_gamma"/>
    <property type="match status" value="1"/>
</dbReference>
<name>A0A1G2IA90_9BACT</name>
<feature type="compositionally biased region" description="Basic and acidic residues" evidence="1">
    <location>
        <begin position="8"/>
        <end position="19"/>
    </location>
</feature>
<dbReference type="PANTHER" id="PTHR22683">
    <property type="entry name" value="SPORULATION PROTEIN RELATED"/>
    <property type="match status" value="1"/>
</dbReference>
<dbReference type="AlphaFoldDB" id="A0A1G2IA90"/>
<evidence type="ECO:0000313" key="4">
    <source>
        <dbReference type="Proteomes" id="UP000176308"/>
    </source>
</evidence>
<protein>
    <recommendedName>
        <fullName evidence="2">FtsK gamma domain-containing protein</fullName>
    </recommendedName>
</protein>